<evidence type="ECO:0000313" key="3">
    <source>
        <dbReference type="Proteomes" id="UP001317001"/>
    </source>
</evidence>
<feature type="signal peptide" evidence="1">
    <location>
        <begin position="1"/>
        <end position="18"/>
    </location>
</feature>
<keyword evidence="3" id="KW-1185">Reference proteome</keyword>
<reference evidence="2 3" key="1">
    <citation type="submission" date="2022-08" db="EMBL/GenBank/DDBJ databases">
        <title>Myroides zhujiangensis sp. nov., a novel bacterium isolated from sediment in the Pearl River Estuary.</title>
        <authorList>
            <person name="Cui L."/>
        </authorList>
    </citation>
    <scope>NUCLEOTIDE SEQUENCE [LARGE SCALE GENOMIC DNA]</scope>
    <source>
        <strain evidence="2 3">SCSIO 72103</strain>
    </source>
</reference>
<gene>
    <name evidence="2" type="ORF">NPX36_07850</name>
</gene>
<keyword evidence="1" id="KW-0732">Signal</keyword>
<protein>
    <submittedName>
        <fullName evidence="2">Uncharacterized protein</fullName>
    </submittedName>
</protein>
<evidence type="ECO:0000256" key="1">
    <source>
        <dbReference type="SAM" id="SignalP"/>
    </source>
</evidence>
<dbReference type="EMBL" id="CP102382">
    <property type="protein sequence ID" value="UUV20282.1"/>
    <property type="molecule type" value="Genomic_DNA"/>
</dbReference>
<evidence type="ECO:0000313" key="2">
    <source>
        <dbReference type="EMBL" id="UUV20282.1"/>
    </source>
</evidence>
<feature type="chain" id="PRO_5046054207" evidence="1">
    <location>
        <begin position="19"/>
        <end position="172"/>
    </location>
</feature>
<dbReference type="RefSeq" id="WP_257498189.1">
    <property type="nucleotide sequence ID" value="NZ_CP102382.1"/>
</dbReference>
<dbReference type="PROSITE" id="PS51257">
    <property type="entry name" value="PROKAR_LIPOPROTEIN"/>
    <property type="match status" value="1"/>
</dbReference>
<name>A0ABY5NP51_9FLAO</name>
<sequence>MKKIVVLILSGLAFTACVGDDSCGCVTPPEPDEILAVHLKNSGGSNLLNPAADGHIPNEQFTFYLITKNQTINLTDEQSNNSIIQDFVADALFDNGYLRMDYSWYMPDENGFKEGNYVIDYNGLYPNDTIFAKYKTTDRSEVDPLVQLKINGVQQELQQPNSELMHAITIIK</sequence>
<organism evidence="2 3">
    <name type="scientific">Paenimyroides aestuarii</name>
    <dbReference type="NCBI Taxonomy" id="2968490"/>
    <lineage>
        <taxon>Bacteria</taxon>
        <taxon>Pseudomonadati</taxon>
        <taxon>Bacteroidota</taxon>
        <taxon>Flavobacteriia</taxon>
        <taxon>Flavobacteriales</taxon>
        <taxon>Flavobacteriaceae</taxon>
        <taxon>Paenimyroides</taxon>
    </lineage>
</organism>
<accession>A0ABY5NP51</accession>
<dbReference type="Proteomes" id="UP001317001">
    <property type="component" value="Chromosome"/>
</dbReference>
<proteinExistence type="predicted"/>